<dbReference type="NCBIfam" id="TIGR02758">
    <property type="entry name" value="TraA_TIGR"/>
    <property type="match status" value="1"/>
</dbReference>
<evidence type="ECO:0000256" key="6">
    <source>
        <dbReference type="ARBA" id="ARBA00022519"/>
    </source>
</evidence>
<evidence type="ECO:0000313" key="12">
    <source>
        <dbReference type="EMBL" id="AXF79026.1"/>
    </source>
</evidence>
<dbReference type="Proteomes" id="UP000264980">
    <property type="component" value="Plasmid unnamed2"/>
</dbReference>
<keyword evidence="9 11" id="KW-0472">Membrane</keyword>
<comment type="similarity">
    <text evidence="3">Belongs to the TraA family.</text>
</comment>
<organism evidence="13 14">
    <name type="scientific">Erwinia tracheiphila</name>
    <dbReference type="NCBI Taxonomy" id="65700"/>
    <lineage>
        <taxon>Bacteria</taxon>
        <taxon>Pseudomonadati</taxon>
        <taxon>Pseudomonadota</taxon>
        <taxon>Gammaproteobacteria</taxon>
        <taxon>Enterobacterales</taxon>
        <taxon>Erwiniaceae</taxon>
        <taxon>Erwinia</taxon>
    </lineage>
</organism>
<gene>
    <name evidence="13" type="primary">traA</name>
    <name evidence="12" type="ORF">AV903_26560</name>
    <name evidence="13" type="ORF">AV903_26780</name>
</gene>
<evidence type="ECO:0000256" key="4">
    <source>
        <dbReference type="ARBA" id="ARBA00018586"/>
    </source>
</evidence>
<keyword evidence="6" id="KW-0997">Cell inner membrane</keyword>
<evidence type="ECO:0000256" key="9">
    <source>
        <dbReference type="ARBA" id="ARBA00023136"/>
    </source>
</evidence>
<keyword evidence="13" id="KW-0614">Plasmid</keyword>
<dbReference type="EMBL" id="CP013972">
    <property type="protein sequence ID" value="AXF79026.1"/>
    <property type="molecule type" value="Genomic_DNA"/>
</dbReference>
<evidence type="ECO:0000313" key="13">
    <source>
        <dbReference type="EMBL" id="AXF79065.1"/>
    </source>
</evidence>
<evidence type="ECO:0000256" key="5">
    <source>
        <dbReference type="ARBA" id="ARBA00022475"/>
    </source>
</evidence>
<dbReference type="EMBL" id="CP013972">
    <property type="protein sequence ID" value="AXF79065.1"/>
    <property type="molecule type" value="Genomic_DNA"/>
</dbReference>
<accession>A0A345D048</accession>
<feature type="transmembrane region" description="Helical" evidence="11">
    <location>
        <begin position="65"/>
        <end position="84"/>
    </location>
</feature>
<feature type="transmembrane region" description="Helical" evidence="11">
    <location>
        <begin position="91"/>
        <end position="109"/>
    </location>
</feature>
<dbReference type="AlphaFoldDB" id="A0A345D048"/>
<evidence type="ECO:0000256" key="11">
    <source>
        <dbReference type="SAM" id="Phobius"/>
    </source>
</evidence>
<evidence type="ECO:0000256" key="10">
    <source>
        <dbReference type="ARBA" id="ARBA00026027"/>
    </source>
</evidence>
<comment type="subunit">
    <text evidence="10">Monomer. Interacts with itself to form filaments; also interacts with TraQ.</text>
</comment>
<evidence type="ECO:0000313" key="14">
    <source>
        <dbReference type="Proteomes" id="UP000264980"/>
    </source>
</evidence>
<keyword evidence="5" id="KW-1003">Cell membrane</keyword>
<dbReference type="GO" id="GO:0005576">
    <property type="term" value="C:extracellular region"/>
    <property type="evidence" value="ECO:0007669"/>
    <property type="project" value="UniProtKB-SubCell"/>
</dbReference>
<dbReference type="InterPro" id="IPR008873">
    <property type="entry name" value="TraA"/>
</dbReference>
<dbReference type="Pfam" id="PF05513">
    <property type="entry name" value="TraA"/>
    <property type="match status" value="1"/>
</dbReference>
<reference evidence="13 14" key="1">
    <citation type="submission" date="2016-01" db="EMBL/GenBank/DDBJ databases">
        <authorList>
            <person name="Oliw E.H."/>
        </authorList>
    </citation>
    <scope>NUCLEOTIDE SEQUENCE [LARGE SCALE GENOMIC DNA]</scope>
    <source>
        <strain evidence="13 14">MDcuke</strain>
        <plasmid evidence="13 14">unnamed2</plasmid>
    </source>
</reference>
<evidence type="ECO:0000256" key="2">
    <source>
        <dbReference type="ARBA" id="ARBA00004613"/>
    </source>
</evidence>
<geneLocation type="plasmid" evidence="13 14">
    <name>unnamed2</name>
</geneLocation>
<evidence type="ECO:0000256" key="7">
    <source>
        <dbReference type="ARBA" id="ARBA00022525"/>
    </source>
</evidence>
<keyword evidence="8" id="KW-0184">Conjugation</keyword>
<dbReference type="GO" id="GO:0005886">
    <property type="term" value="C:plasma membrane"/>
    <property type="evidence" value="ECO:0007669"/>
    <property type="project" value="UniProtKB-SubCell"/>
</dbReference>
<sequence>MEVSVNKSSAVSFLNNNLSRKRMMHLMVLFALASALFLAMMHGCWADDLLKPGDQTVKDTFGKDSSIMTWLLIGEVVTGIVAYVATKNIKILFGVIVLSVFINIAFAIIG</sequence>
<keyword evidence="11" id="KW-1133">Transmembrane helix</keyword>
<keyword evidence="11" id="KW-0812">Transmembrane</keyword>
<keyword evidence="7" id="KW-0964">Secreted</keyword>
<evidence type="ECO:0000256" key="1">
    <source>
        <dbReference type="ARBA" id="ARBA00004429"/>
    </source>
</evidence>
<name>A0A345D048_9GAMM</name>
<evidence type="ECO:0000256" key="3">
    <source>
        <dbReference type="ARBA" id="ARBA00009586"/>
    </source>
</evidence>
<dbReference type="RefSeq" id="WP_233480994.1">
    <property type="nucleotide sequence ID" value="NZ_CP013972.1"/>
</dbReference>
<protein>
    <recommendedName>
        <fullName evidence="4">Pilin</fullName>
    </recommendedName>
</protein>
<comment type="subcellular location">
    <subcellularLocation>
        <location evidence="1">Cell inner membrane</location>
        <topology evidence="1">Multi-pass membrane protein</topology>
    </subcellularLocation>
    <subcellularLocation>
        <location evidence="2">Secreted</location>
    </subcellularLocation>
</comment>
<proteinExistence type="inferred from homology"/>
<evidence type="ECO:0000256" key="8">
    <source>
        <dbReference type="ARBA" id="ARBA00022971"/>
    </source>
</evidence>